<reference evidence="1" key="1">
    <citation type="submission" date="2014-11" db="EMBL/GenBank/DDBJ databases">
        <authorList>
            <person name="Amaro Gonzalez C."/>
        </authorList>
    </citation>
    <scope>NUCLEOTIDE SEQUENCE</scope>
</reference>
<dbReference type="EMBL" id="GBXM01101847">
    <property type="protein sequence ID" value="JAH06730.1"/>
    <property type="molecule type" value="Transcribed_RNA"/>
</dbReference>
<reference evidence="1" key="2">
    <citation type="journal article" date="2015" name="Fish Shellfish Immunol.">
        <title>Early steps in the European eel (Anguilla anguilla)-Vibrio vulnificus interaction in the gills: Role of the RtxA13 toxin.</title>
        <authorList>
            <person name="Callol A."/>
            <person name="Pajuelo D."/>
            <person name="Ebbesson L."/>
            <person name="Teles M."/>
            <person name="MacKenzie S."/>
            <person name="Amaro C."/>
        </authorList>
    </citation>
    <scope>NUCLEOTIDE SEQUENCE</scope>
</reference>
<accession>A0A0E9PRP1</accession>
<name>A0A0E9PRP1_ANGAN</name>
<protein>
    <submittedName>
        <fullName evidence="1">Uncharacterized protein</fullName>
    </submittedName>
</protein>
<proteinExistence type="predicted"/>
<organism evidence="1">
    <name type="scientific">Anguilla anguilla</name>
    <name type="common">European freshwater eel</name>
    <name type="synonym">Muraena anguilla</name>
    <dbReference type="NCBI Taxonomy" id="7936"/>
    <lineage>
        <taxon>Eukaryota</taxon>
        <taxon>Metazoa</taxon>
        <taxon>Chordata</taxon>
        <taxon>Craniata</taxon>
        <taxon>Vertebrata</taxon>
        <taxon>Euteleostomi</taxon>
        <taxon>Actinopterygii</taxon>
        <taxon>Neopterygii</taxon>
        <taxon>Teleostei</taxon>
        <taxon>Anguilliformes</taxon>
        <taxon>Anguillidae</taxon>
        <taxon>Anguilla</taxon>
    </lineage>
</organism>
<dbReference type="AlphaFoldDB" id="A0A0E9PRP1"/>
<evidence type="ECO:0000313" key="1">
    <source>
        <dbReference type="EMBL" id="JAH06730.1"/>
    </source>
</evidence>
<sequence>MLLNHVLKSFYIQWDAQYMKCI</sequence>